<evidence type="ECO:0000256" key="1">
    <source>
        <dbReference type="ARBA" id="ARBA00022723"/>
    </source>
</evidence>
<feature type="domain" description="RING-type" evidence="5">
    <location>
        <begin position="139"/>
        <end position="175"/>
    </location>
</feature>
<dbReference type="AlphaFoldDB" id="A0A8S1E802"/>
<gene>
    <name evidence="6" type="ORF">CBOVIS_LOCUS513</name>
</gene>
<keyword evidence="2 4" id="KW-0863">Zinc-finger</keyword>
<keyword evidence="3" id="KW-0862">Zinc</keyword>
<keyword evidence="7" id="KW-1185">Reference proteome</keyword>
<dbReference type="InterPro" id="IPR001841">
    <property type="entry name" value="Znf_RING"/>
</dbReference>
<evidence type="ECO:0000256" key="3">
    <source>
        <dbReference type="ARBA" id="ARBA00022833"/>
    </source>
</evidence>
<evidence type="ECO:0000256" key="4">
    <source>
        <dbReference type="PROSITE-ProRule" id="PRU00175"/>
    </source>
</evidence>
<organism evidence="6 7">
    <name type="scientific">Caenorhabditis bovis</name>
    <dbReference type="NCBI Taxonomy" id="2654633"/>
    <lineage>
        <taxon>Eukaryota</taxon>
        <taxon>Metazoa</taxon>
        <taxon>Ecdysozoa</taxon>
        <taxon>Nematoda</taxon>
        <taxon>Chromadorea</taxon>
        <taxon>Rhabditida</taxon>
        <taxon>Rhabditina</taxon>
        <taxon>Rhabditomorpha</taxon>
        <taxon>Rhabditoidea</taxon>
        <taxon>Rhabditidae</taxon>
        <taxon>Peloderinae</taxon>
        <taxon>Caenorhabditis</taxon>
    </lineage>
</organism>
<sequence>MDGNVKSSYCLRKSAGTRKRNHSDFIEWPTEYDVNFQNGTEMQYEPTSVVSLLNPSVAYAETRRRGRPKKNRESADQIQSENYKEITTLDINPTCSQNISARTPIGRKHYASFSSYTTSLPPPATSNLNAISVNGTLKCQLCRTPVRTVMQGTRECHHIFCEPCALSFPTCQLCQYSQKKRNCTIKSYLDNNLFVGVDDSKRTAFFVRLPKTDKIYTDLTQKQKFVRQNDLIEFASQLTGDDADSTSQILIDSLSQLGCSGNEHERVYPSTNEANETDGTTPLNHLQNTIANVDRLENSEIVNDESISPPVLDRYYMDSTNFNVEKTTGLITLNEDDSLSKLEEADYVDENGIGRSLPVVNERIRYH</sequence>
<dbReference type="InterPro" id="IPR017907">
    <property type="entry name" value="Znf_RING_CS"/>
</dbReference>
<name>A0A8S1E802_9PELO</name>
<dbReference type="GO" id="GO:0008270">
    <property type="term" value="F:zinc ion binding"/>
    <property type="evidence" value="ECO:0007669"/>
    <property type="project" value="UniProtKB-KW"/>
</dbReference>
<protein>
    <recommendedName>
        <fullName evidence="5">RING-type domain-containing protein</fullName>
    </recommendedName>
</protein>
<dbReference type="EMBL" id="CADEPM010000001">
    <property type="protein sequence ID" value="CAB3397043.1"/>
    <property type="molecule type" value="Genomic_DNA"/>
</dbReference>
<evidence type="ECO:0000313" key="7">
    <source>
        <dbReference type="Proteomes" id="UP000494206"/>
    </source>
</evidence>
<proteinExistence type="predicted"/>
<dbReference type="PROSITE" id="PS00518">
    <property type="entry name" value="ZF_RING_1"/>
    <property type="match status" value="1"/>
</dbReference>
<dbReference type="Proteomes" id="UP000494206">
    <property type="component" value="Unassembled WGS sequence"/>
</dbReference>
<accession>A0A8S1E802</accession>
<evidence type="ECO:0000256" key="2">
    <source>
        <dbReference type="ARBA" id="ARBA00022771"/>
    </source>
</evidence>
<reference evidence="6 7" key="1">
    <citation type="submission" date="2020-04" db="EMBL/GenBank/DDBJ databases">
        <authorList>
            <person name="Laetsch R D."/>
            <person name="Stevens L."/>
            <person name="Kumar S."/>
            <person name="Blaxter L. M."/>
        </authorList>
    </citation>
    <scope>NUCLEOTIDE SEQUENCE [LARGE SCALE GENOMIC DNA]</scope>
</reference>
<dbReference type="PROSITE" id="PS50089">
    <property type="entry name" value="ZF_RING_2"/>
    <property type="match status" value="1"/>
</dbReference>
<comment type="caution">
    <text evidence="6">The sequence shown here is derived from an EMBL/GenBank/DDBJ whole genome shotgun (WGS) entry which is preliminary data.</text>
</comment>
<evidence type="ECO:0000313" key="6">
    <source>
        <dbReference type="EMBL" id="CAB3397043.1"/>
    </source>
</evidence>
<keyword evidence="1" id="KW-0479">Metal-binding</keyword>
<evidence type="ECO:0000259" key="5">
    <source>
        <dbReference type="PROSITE" id="PS50089"/>
    </source>
</evidence>